<dbReference type="Gene3D" id="3.30.420.610">
    <property type="entry name" value="LOTUS domain-like"/>
    <property type="match status" value="1"/>
</dbReference>
<dbReference type="PANTHER" id="PTHR35811">
    <property type="entry name" value="SLR1870 PROTEIN"/>
    <property type="match status" value="1"/>
</dbReference>
<dbReference type="Pfam" id="PF12872">
    <property type="entry name" value="OST-HTH"/>
    <property type="match status" value="1"/>
</dbReference>
<organism evidence="3 4">
    <name type="scientific">Luteolibacter algae</name>
    <dbReference type="NCBI Taxonomy" id="454151"/>
    <lineage>
        <taxon>Bacteria</taxon>
        <taxon>Pseudomonadati</taxon>
        <taxon>Verrucomicrobiota</taxon>
        <taxon>Verrucomicrobiia</taxon>
        <taxon>Verrucomicrobiales</taxon>
        <taxon>Verrucomicrobiaceae</taxon>
        <taxon>Luteolibacter</taxon>
    </lineage>
</organism>
<dbReference type="CDD" id="cd11297">
    <property type="entry name" value="PIN_LabA-like_N_1"/>
    <property type="match status" value="1"/>
</dbReference>
<keyword evidence="4" id="KW-1185">Reference proteome</keyword>
<dbReference type="RefSeq" id="WP_386820548.1">
    <property type="nucleotide sequence ID" value="NZ_JBHUIT010000024.1"/>
</dbReference>
<feature type="region of interest" description="Disordered" evidence="1">
    <location>
        <begin position="146"/>
        <end position="171"/>
    </location>
</feature>
<comment type="caution">
    <text evidence="3">The sequence shown here is derived from an EMBL/GenBank/DDBJ whole genome shotgun (WGS) entry which is preliminary data.</text>
</comment>
<dbReference type="CDD" id="cd10146">
    <property type="entry name" value="LabA_like_C"/>
    <property type="match status" value="1"/>
</dbReference>
<gene>
    <name evidence="3" type="ORF">ACFSSA_11305</name>
</gene>
<accession>A0ABW5D8P3</accession>
<sequence length="248" mass="27208">MTDSPKDSIALLIDADNSPSAKIDFIISELAIHGVVNIRRAYGNWTKRGLSGWIDVLHGYAIQPMQSFDLVKGKNATDMSLLIDAMDILYTKDIQTFCLVSSDSDFTPLIQRLRADGKKVIGFGDHKTPEPFIASCTHFLYLDDKTSDGKNEPKPSSSAESGPAKKNQLKGNTKLMNTLRSAVKAAADDDGWATLGPVGSHISNQGPFDHRTYGFKKLSDLFAAIDLFELTGVKADSHTIYRVRLKKS</sequence>
<proteinExistence type="predicted"/>
<dbReference type="PANTHER" id="PTHR35811:SF1">
    <property type="entry name" value="HTH OST-TYPE DOMAIN-CONTAINING PROTEIN"/>
    <property type="match status" value="1"/>
</dbReference>
<dbReference type="Pfam" id="PF01936">
    <property type="entry name" value="NYN"/>
    <property type="match status" value="1"/>
</dbReference>
<protein>
    <submittedName>
        <fullName evidence="3">NYN domain-containing protein</fullName>
    </submittedName>
</protein>
<dbReference type="EMBL" id="JBHUIT010000024">
    <property type="protein sequence ID" value="MFD2257262.1"/>
    <property type="molecule type" value="Genomic_DNA"/>
</dbReference>
<evidence type="ECO:0000313" key="3">
    <source>
        <dbReference type="EMBL" id="MFD2257262.1"/>
    </source>
</evidence>
<dbReference type="Gene3D" id="3.40.50.1010">
    <property type="entry name" value="5'-nuclease"/>
    <property type="match status" value="1"/>
</dbReference>
<evidence type="ECO:0000256" key="1">
    <source>
        <dbReference type="SAM" id="MobiDB-lite"/>
    </source>
</evidence>
<name>A0ABW5D8P3_9BACT</name>
<evidence type="ECO:0000259" key="2">
    <source>
        <dbReference type="PROSITE" id="PS51644"/>
    </source>
</evidence>
<dbReference type="InterPro" id="IPR025605">
    <property type="entry name" value="OST-HTH/LOTUS_dom"/>
</dbReference>
<dbReference type="InterPro" id="IPR021139">
    <property type="entry name" value="NYN"/>
</dbReference>
<dbReference type="PROSITE" id="PS51644">
    <property type="entry name" value="HTH_OST"/>
    <property type="match status" value="1"/>
</dbReference>
<feature type="domain" description="HTH OST-type" evidence="2">
    <location>
        <begin position="171"/>
        <end position="247"/>
    </location>
</feature>
<dbReference type="Proteomes" id="UP001597375">
    <property type="component" value="Unassembled WGS sequence"/>
</dbReference>
<reference evidence="4" key="1">
    <citation type="journal article" date="2019" name="Int. J. Syst. Evol. Microbiol.">
        <title>The Global Catalogue of Microorganisms (GCM) 10K type strain sequencing project: providing services to taxonomists for standard genome sequencing and annotation.</title>
        <authorList>
            <consortium name="The Broad Institute Genomics Platform"/>
            <consortium name="The Broad Institute Genome Sequencing Center for Infectious Disease"/>
            <person name="Wu L."/>
            <person name="Ma J."/>
        </authorList>
    </citation>
    <scope>NUCLEOTIDE SEQUENCE [LARGE SCALE GENOMIC DNA]</scope>
    <source>
        <strain evidence="4">CGMCC 4.7106</strain>
    </source>
</reference>
<dbReference type="InterPro" id="IPR041966">
    <property type="entry name" value="LOTUS-like"/>
</dbReference>
<evidence type="ECO:0000313" key="4">
    <source>
        <dbReference type="Proteomes" id="UP001597375"/>
    </source>
</evidence>